<evidence type="ECO:0000256" key="4">
    <source>
        <dbReference type="SAM" id="Coils"/>
    </source>
</evidence>
<keyword evidence="2" id="KW-0833">Ubl conjugation pathway</keyword>
<evidence type="ECO:0000256" key="1">
    <source>
        <dbReference type="ARBA" id="ARBA00004906"/>
    </source>
</evidence>
<gene>
    <name evidence="6" type="ORF">PIB30_074442</name>
</gene>
<dbReference type="PROSITE" id="PS51649">
    <property type="entry name" value="NPH3"/>
    <property type="match status" value="1"/>
</dbReference>
<dbReference type="Proteomes" id="UP001341840">
    <property type="component" value="Unassembled WGS sequence"/>
</dbReference>
<proteinExistence type="inferred from homology"/>
<dbReference type="SUPFAM" id="SSF54695">
    <property type="entry name" value="POZ domain"/>
    <property type="match status" value="1"/>
</dbReference>
<dbReference type="PANTHER" id="PTHR32370">
    <property type="entry name" value="OS12G0117600 PROTEIN"/>
    <property type="match status" value="1"/>
</dbReference>
<dbReference type="Gene3D" id="3.30.710.10">
    <property type="entry name" value="Potassium Channel Kv1.1, Chain A"/>
    <property type="match status" value="1"/>
</dbReference>
<evidence type="ECO:0000313" key="6">
    <source>
        <dbReference type="EMBL" id="MED6199277.1"/>
    </source>
</evidence>
<accession>A0ABU6XN06</accession>
<evidence type="ECO:0000256" key="2">
    <source>
        <dbReference type="ARBA" id="ARBA00022786"/>
    </source>
</evidence>
<keyword evidence="7" id="KW-1185">Reference proteome</keyword>
<evidence type="ECO:0000313" key="7">
    <source>
        <dbReference type="Proteomes" id="UP001341840"/>
    </source>
</evidence>
<evidence type="ECO:0000259" key="5">
    <source>
        <dbReference type="PROSITE" id="PS51649"/>
    </source>
</evidence>
<sequence>MYVQFMLVAKSNYIRKLIKESEDIEENELTRIDLSDIPGGSGTFEKAAKFCYGVKFDITAQNVAVLRCAAEFLQMTEGNNLALKTEDYLSHVAFFTLTGAITVLRSCRNLLPLAEELNIVKRCVEAVSAKACSEANFPSRSPANWWTEELAVLDVDLFGKVIAAMKNRGAKPKTLAATLIAYAERSLSTDRIRLSNPIDLASDHQTNPRKLLESVVDLFPSDKTAFPANFVCCLLRCAIYLRASNYCRSELEKRIAAVLELATVDDLLVLSFAYDGDRLSDLETVRRIVSAFIENEKHAAVFSAADDNCSVALRRVTKTVDAYLAEIASFNDLTISKFNGIATLIPKFAREIDDDLYRAVDIYLKAHQKLDEIEREKVCSVMDPLKLSYEARVHASQNKRLPVQIVLHALYYDQLRLRSEEEEEQRVAAAEADVSLVKENEELRTELMRMKMYVTDLEKNVQETTSSSRKASFLSSVSRRLGKINPFRNGSKDTAQLYDGPVELARPRRRRFSMS</sequence>
<dbReference type="InterPro" id="IPR027356">
    <property type="entry name" value="NPH3_dom"/>
</dbReference>
<feature type="coiled-coil region" evidence="4">
    <location>
        <begin position="412"/>
        <end position="460"/>
    </location>
</feature>
<evidence type="ECO:0000256" key="3">
    <source>
        <dbReference type="PROSITE-ProRule" id="PRU00982"/>
    </source>
</evidence>
<keyword evidence="4" id="KW-0175">Coiled coil</keyword>
<comment type="similarity">
    <text evidence="3">Belongs to the NPH3 family.</text>
</comment>
<comment type="pathway">
    <text evidence="1">Protein modification; protein ubiquitination.</text>
</comment>
<name>A0ABU6XN06_9FABA</name>
<reference evidence="6 7" key="1">
    <citation type="journal article" date="2023" name="Plants (Basel)">
        <title>Bridging the Gap: Combining Genomics and Transcriptomics Approaches to Understand Stylosanthes scabra, an Orphan Legume from the Brazilian Caatinga.</title>
        <authorList>
            <person name="Ferreira-Neto J.R.C."/>
            <person name="da Silva M.D."/>
            <person name="Binneck E."/>
            <person name="de Melo N.F."/>
            <person name="da Silva R.H."/>
            <person name="de Melo A.L.T.M."/>
            <person name="Pandolfi V."/>
            <person name="Bustamante F.O."/>
            <person name="Brasileiro-Vidal A.C."/>
            <person name="Benko-Iseppon A.M."/>
        </authorList>
    </citation>
    <scope>NUCLEOTIDE SEQUENCE [LARGE SCALE GENOMIC DNA]</scope>
    <source>
        <tissue evidence="6">Leaves</tissue>
    </source>
</reference>
<dbReference type="InterPro" id="IPR011333">
    <property type="entry name" value="SKP1/BTB/POZ_sf"/>
</dbReference>
<dbReference type="InterPro" id="IPR043454">
    <property type="entry name" value="NPH3/RPT2-like"/>
</dbReference>
<dbReference type="EMBL" id="JASCZI010212374">
    <property type="protein sequence ID" value="MED6199277.1"/>
    <property type="molecule type" value="Genomic_DNA"/>
</dbReference>
<protein>
    <recommendedName>
        <fullName evidence="5">NPH3 domain-containing protein</fullName>
    </recommendedName>
</protein>
<feature type="domain" description="NPH3" evidence="5">
    <location>
        <begin position="144"/>
        <end position="416"/>
    </location>
</feature>
<organism evidence="6 7">
    <name type="scientific">Stylosanthes scabra</name>
    <dbReference type="NCBI Taxonomy" id="79078"/>
    <lineage>
        <taxon>Eukaryota</taxon>
        <taxon>Viridiplantae</taxon>
        <taxon>Streptophyta</taxon>
        <taxon>Embryophyta</taxon>
        <taxon>Tracheophyta</taxon>
        <taxon>Spermatophyta</taxon>
        <taxon>Magnoliopsida</taxon>
        <taxon>eudicotyledons</taxon>
        <taxon>Gunneridae</taxon>
        <taxon>Pentapetalae</taxon>
        <taxon>rosids</taxon>
        <taxon>fabids</taxon>
        <taxon>Fabales</taxon>
        <taxon>Fabaceae</taxon>
        <taxon>Papilionoideae</taxon>
        <taxon>50 kb inversion clade</taxon>
        <taxon>dalbergioids sensu lato</taxon>
        <taxon>Dalbergieae</taxon>
        <taxon>Pterocarpus clade</taxon>
        <taxon>Stylosanthes</taxon>
    </lineage>
</organism>
<dbReference type="Pfam" id="PF03000">
    <property type="entry name" value="NPH3"/>
    <property type="match status" value="1"/>
</dbReference>
<comment type="caution">
    <text evidence="6">The sequence shown here is derived from an EMBL/GenBank/DDBJ whole genome shotgun (WGS) entry which is preliminary data.</text>
</comment>